<evidence type="ECO:0000313" key="3">
    <source>
        <dbReference type="Proteomes" id="UP001550850"/>
    </source>
</evidence>
<keyword evidence="3" id="KW-1185">Reference proteome</keyword>
<dbReference type="PROSITE" id="PS51186">
    <property type="entry name" value="GNAT"/>
    <property type="match status" value="1"/>
</dbReference>
<dbReference type="PANTHER" id="PTHR13170">
    <property type="entry name" value="O-GLCNACASE"/>
    <property type="match status" value="1"/>
</dbReference>
<accession>A0ABV2YG32</accession>
<dbReference type="EMBL" id="JBEZUR010000012">
    <property type="protein sequence ID" value="MEU3554685.1"/>
    <property type="molecule type" value="Genomic_DNA"/>
</dbReference>
<dbReference type="PANTHER" id="PTHR13170:SF16">
    <property type="entry name" value="PROTEIN O-GLCNACASE"/>
    <property type="match status" value="1"/>
</dbReference>
<feature type="domain" description="N-acetyltransferase" evidence="1">
    <location>
        <begin position="68"/>
        <end position="207"/>
    </location>
</feature>
<proteinExistence type="predicted"/>
<name>A0ABV2YG32_9ACTN</name>
<keyword evidence="2" id="KW-0012">Acyltransferase</keyword>
<dbReference type="CDD" id="cd04301">
    <property type="entry name" value="NAT_SF"/>
    <property type="match status" value="1"/>
</dbReference>
<keyword evidence="2" id="KW-0808">Transferase</keyword>
<evidence type="ECO:0000259" key="1">
    <source>
        <dbReference type="PROSITE" id="PS51186"/>
    </source>
</evidence>
<dbReference type="InterPro" id="IPR000182">
    <property type="entry name" value="GNAT_dom"/>
</dbReference>
<dbReference type="SUPFAM" id="SSF55729">
    <property type="entry name" value="Acyl-CoA N-acyltransferases (Nat)"/>
    <property type="match status" value="1"/>
</dbReference>
<organism evidence="2 3">
    <name type="scientific">Streptomyces fragilis</name>
    <dbReference type="NCBI Taxonomy" id="67301"/>
    <lineage>
        <taxon>Bacteria</taxon>
        <taxon>Bacillati</taxon>
        <taxon>Actinomycetota</taxon>
        <taxon>Actinomycetes</taxon>
        <taxon>Kitasatosporales</taxon>
        <taxon>Streptomycetaceae</taxon>
        <taxon>Streptomyces</taxon>
    </lineage>
</organism>
<evidence type="ECO:0000313" key="2">
    <source>
        <dbReference type="EMBL" id="MEU3554685.1"/>
    </source>
</evidence>
<reference evidence="2 3" key="1">
    <citation type="submission" date="2024-06" db="EMBL/GenBank/DDBJ databases">
        <title>The Natural Products Discovery Center: Release of the First 8490 Sequenced Strains for Exploring Actinobacteria Biosynthetic Diversity.</title>
        <authorList>
            <person name="Kalkreuter E."/>
            <person name="Kautsar S.A."/>
            <person name="Yang D."/>
            <person name="Bader C.D."/>
            <person name="Teijaro C.N."/>
            <person name="Fluegel L."/>
            <person name="Davis C.M."/>
            <person name="Simpson J.R."/>
            <person name="Lauterbach L."/>
            <person name="Steele A.D."/>
            <person name="Gui C."/>
            <person name="Meng S."/>
            <person name="Li G."/>
            <person name="Viehrig K."/>
            <person name="Ye F."/>
            <person name="Su P."/>
            <person name="Kiefer A.F."/>
            <person name="Nichols A."/>
            <person name="Cepeda A.J."/>
            <person name="Yan W."/>
            <person name="Fan B."/>
            <person name="Jiang Y."/>
            <person name="Adhikari A."/>
            <person name="Zheng C.-J."/>
            <person name="Schuster L."/>
            <person name="Cowan T.M."/>
            <person name="Smanski M.J."/>
            <person name="Chevrette M.G."/>
            <person name="De Carvalho L.P.S."/>
            <person name="Shen B."/>
        </authorList>
    </citation>
    <scope>NUCLEOTIDE SEQUENCE [LARGE SCALE GENOMIC DNA]</scope>
    <source>
        <strain evidence="2 3">NPDC038104</strain>
    </source>
</reference>
<dbReference type="GO" id="GO:0016746">
    <property type="term" value="F:acyltransferase activity"/>
    <property type="evidence" value="ECO:0007669"/>
    <property type="project" value="UniProtKB-KW"/>
</dbReference>
<gene>
    <name evidence="2" type="ORF">AB0E65_10770</name>
</gene>
<protein>
    <submittedName>
        <fullName evidence="2">GNAT family N-acetyltransferase</fullName>
        <ecNumber evidence="2">2.3.1.-</ecNumber>
    </submittedName>
</protein>
<dbReference type="Pfam" id="PF00583">
    <property type="entry name" value="Acetyltransf_1"/>
    <property type="match status" value="1"/>
</dbReference>
<dbReference type="RefSeq" id="WP_108952983.1">
    <property type="nucleotide sequence ID" value="NZ_BEVZ01000002.1"/>
</dbReference>
<sequence>MTAAPFVRPYRPSDRRAVGRVCVLTAYDGGDATPHYTDPEILPRLFAFPYVDREPELAFVVDDGDGEAVGYILGTADTPAFAAWFRDHWLPTAAETYPAPGPRGSEPTMDEVMAALLHDPERMVRPELPPYPAHLHIDILPACQGRGLGRALMETFLDALHASGVEAVHLCMSKSNTRARAFYDRMGFQELEVEDDGPVWYLGRPTARD</sequence>
<dbReference type="EC" id="2.3.1.-" evidence="2"/>
<dbReference type="InterPro" id="IPR016181">
    <property type="entry name" value="Acyl_CoA_acyltransferase"/>
</dbReference>
<dbReference type="Proteomes" id="UP001550850">
    <property type="component" value="Unassembled WGS sequence"/>
</dbReference>
<comment type="caution">
    <text evidence="2">The sequence shown here is derived from an EMBL/GenBank/DDBJ whole genome shotgun (WGS) entry which is preliminary data.</text>
</comment>
<dbReference type="InterPro" id="IPR051822">
    <property type="entry name" value="Glycosyl_Hydrolase_84"/>
</dbReference>
<dbReference type="Gene3D" id="3.40.630.30">
    <property type="match status" value="1"/>
</dbReference>